<dbReference type="GO" id="GO:0016020">
    <property type="term" value="C:membrane"/>
    <property type="evidence" value="ECO:0007669"/>
    <property type="project" value="InterPro"/>
</dbReference>
<dbReference type="Proteomes" id="UP000324585">
    <property type="component" value="Unassembled WGS sequence"/>
</dbReference>
<organism evidence="1 2">
    <name type="scientific">Porphyridium purpureum</name>
    <name type="common">Red alga</name>
    <name type="synonym">Porphyridium cruentum</name>
    <dbReference type="NCBI Taxonomy" id="35688"/>
    <lineage>
        <taxon>Eukaryota</taxon>
        <taxon>Rhodophyta</taxon>
        <taxon>Bangiophyceae</taxon>
        <taxon>Porphyridiales</taxon>
        <taxon>Porphyridiaceae</taxon>
        <taxon>Porphyridium</taxon>
    </lineage>
</organism>
<dbReference type="GO" id="GO:0003830">
    <property type="term" value="F:beta-1,4-mannosylglycoprotein 4-beta-N-acetylglucosaminyltransferase activity"/>
    <property type="evidence" value="ECO:0007669"/>
    <property type="project" value="InterPro"/>
</dbReference>
<evidence type="ECO:0000313" key="2">
    <source>
        <dbReference type="Proteomes" id="UP000324585"/>
    </source>
</evidence>
<gene>
    <name evidence="1" type="ORF">FVE85_8594</name>
</gene>
<sequence length="707" mass="77919">MTRRAWAKWVGTGFAVCAAVALLVCAHRMTVAPVAPVLAENHDVAAAAEAARDQAPAAGPARPLGVFASLSPQTRARIARGVSAADAIEMIRADGNASVSPPLKRTFDSSAFIELLITEDGALSSAPWDLDHAETAEALMELVTPYVIAEPEAPLQVFSNPDLPPSSSARLPVNCSDARYAMALSGARLPQSASPRRIVDFVPIGFNLDLLEIRLLETSDFVDVYVIYESERTHKGAHKPRYFLESLATTPERWLRWKHKMMYISNTYAELSKYEGWKLENVPRHRSVRHLKESRHALARQLVTWAAPIHRRRADGNSSSSSGSGRGSPNREALALAIQNDEDEIPLAHALMHVKFCELLGEFASPDSLLNETFRIVTVPPHYKLNLEWLEQSALLRKDAFLSELMSEWTRRDTMLGGAKLAREYLNLVSGHGPELQSLHSVLSRGTVKRADPAVQKGTLFLGPASSIHLSSLNEPVLQLLKSISVLEAKASDSVFPWLMRALEHNKRAGAMKDNVELVAWTADPWCSHRRSVHISQLSADTRELLFSGIPWAVKYNQDRYPFLSVPVRDRAMIAPAPFSPGVRTSARCIRHAPVSGSGQGVLNGQECVWQTRGPVRSSLVPALLRNRSAETHYNADTQTARVVREHAPFVCAVPLSRASDEHVKATGKTPEIKKIVKLHLWFAEPETMCTATMEAKLRLGPASLMD</sequence>
<accession>A0A5J4YNZ5</accession>
<proteinExistence type="predicted"/>
<dbReference type="OMA" id="SARCIRH"/>
<keyword evidence="1" id="KW-0328">Glycosyltransferase</keyword>
<evidence type="ECO:0000313" key="1">
    <source>
        <dbReference type="EMBL" id="KAA8493149.1"/>
    </source>
</evidence>
<dbReference type="OrthoDB" id="6474464at2759"/>
<dbReference type="PANTHER" id="PTHR12224:SF0">
    <property type="entry name" value="BETA-1,4-MANNOSYL-GLYCOPROTEIN 4-BETA-N-ACETYLGLUCOSAMINYLTRANSFERASE"/>
    <property type="match status" value="1"/>
</dbReference>
<keyword evidence="2" id="KW-1185">Reference proteome</keyword>
<dbReference type="Pfam" id="PF04724">
    <property type="entry name" value="Glyco_transf_17"/>
    <property type="match status" value="1"/>
</dbReference>
<name>A0A5J4YNZ5_PORPP</name>
<keyword evidence="1" id="KW-0808">Transferase</keyword>
<dbReference type="PANTHER" id="PTHR12224">
    <property type="entry name" value="BETA-1,4-MANNOSYL-GLYCOPROTEIN BETA-1,4-N-ACETYLGLUCOSAMINYL-TRANSFERASE"/>
    <property type="match status" value="1"/>
</dbReference>
<protein>
    <submittedName>
        <fullName evidence="1">Beta-1,4-mannosyl-glycoprotein 4-beta-N-acetylglucosaminyltransferase</fullName>
    </submittedName>
</protein>
<reference evidence="2" key="1">
    <citation type="journal article" date="2019" name="Nat. Commun.">
        <title>Expansion of phycobilisome linker gene families in mesophilic red algae.</title>
        <authorList>
            <person name="Lee J."/>
            <person name="Kim D."/>
            <person name="Bhattacharya D."/>
            <person name="Yoon H.S."/>
        </authorList>
    </citation>
    <scope>NUCLEOTIDE SEQUENCE [LARGE SCALE GENOMIC DNA]</scope>
    <source>
        <strain evidence="2">CCMP 1328</strain>
    </source>
</reference>
<dbReference type="EMBL" id="VRMN01000007">
    <property type="protein sequence ID" value="KAA8493149.1"/>
    <property type="molecule type" value="Genomic_DNA"/>
</dbReference>
<dbReference type="InterPro" id="IPR006813">
    <property type="entry name" value="Glyco_trans_17"/>
</dbReference>
<comment type="caution">
    <text evidence="1">The sequence shown here is derived from an EMBL/GenBank/DDBJ whole genome shotgun (WGS) entry which is preliminary data.</text>
</comment>
<dbReference type="AlphaFoldDB" id="A0A5J4YNZ5"/>
<dbReference type="GO" id="GO:0006044">
    <property type="term" value="P:N-acetylglucosamine metabolic process"/>
    <property type="evidence" value="ECO:0007669"/>
    <property type="project" value="TreeGrafter"/>
</dbReference>